<evidence type="ECO:0000313" key="1">
    <source>
        <dbReference type="EMBL" id="CAG9326271.1"/>
    </source>
</evidence>
<dbReference type="Proteomes" id="UP001162131">
    <property type="component" value="Unassembled WGS sequence"/>
</dbReference>
<evidence type="ECO:0008006" key="3">
    <source>
        <dbReference type="Google" id="ProtNLM"/>
    </source>
</evidence>
<protein>
    <recommendedName>
        <fullName evidence="3">EGF-like domain-containing protein</fullName>
    </recommendedName>
</protein>
<dbReference type="EMBL" id="CAJZBQ010000040">
    <property type="protein sequence ID" value="CAG9326271.1"/>
    <property type="molecule type" value="Genomic_DNA"/>
</dbReference>
<proteinExistence type="predicted"/>
<dbReference type="AlphaFoldDB" id="A0AAU9JP35"/>
<evidence type="ECO:0000313" key="2">
    <source>
        <dbReference type="Proteomes" id="UP001162131"/>
    </source>
</evidence>
<gene>
    <name evidence="1" type="ORF">BSTOLATCC_MIC40701</name>
</gene>
<comment type="caution">
    <text evidence="1">The sequence shown here is derived from an EMBL/GenBank/DDBJ whole genome shotgun (WGS) entry which is preliminary data.</text>
</comment>
<sequence length="264" mass="29177">MLWILLLVSSTQSACPTFQCTYFSDDSTDCAKFVMSKSQIFINQYPCNTMMTFCKYSDLISTWHEHESEVSTSSSSSDISLPEIYANTTRRVLASSSSWNSTSGAANYIACKQYTVPYTTQNINETAEEICTNKDSYAKKKLASGEHLKECSSDQDCLLLDGTYGSCVCSTVGRQYCTLQLGDTIAADAIDAACNKEYTKLMYYLYYVDAFIVLINSLNCFSINIFEQIIYEAQSEAVSGSSTTYSNNGFILDGALISAIIILS</sequence>
<organism evidence="1 2">
    <name type="scientific">Blepharisma stoltei</name>
    <dbReference type="NCBI Taxonomy" id="1481888"/>
    <lineage>
        <taxon>Eukaryota</taxon>
        <taxon>Sar</taxon>
        <taxon>Alveolata</taxon>
        <taxon>Ciliophora</taxon>
        <taxon>Postciliodesmatophora</taxon>
        <taxon>Heterotrichea</taxon>
        <taxon>Heterotrichida</taxon>
        <taxon>Blepharismidae</taxon>
        <taxon>Blepharisma</taxon>
    </lineage>
</organism>
<name>A0AAU9JP35_9CILI</name>
<reference evidence="1" key="1">
    <citation type="submission" date="2021-09" db="EMBL/GenBank/DDBJ databases">
        <authorList>
            <consortium name="AG Swart"/>
            <person name="Singh M."/>
            <person name="Singh A."/>
            <person name="Seah K."/>
            <person name="Emmerich C."/>
        </authorList>
    </citation>
    <scope>NUCLEOTIDE SEQUENCE</scope>
    <source>
        <strain evidence="1">ATCC30299</strain>
    </source>
</reference>
<accession>A0AAU9JP35</accession>
<keyword evidence="2" id="KW-1185">Reference proteome</keyword>